<dbReference type="Pfam" id="PF00512">
    <property type="entry name" value="HisKA"/>
    <property type="match status" value="1"/>
</dbReference>
<dbReference type="Pfam" id="PF02518">
    <property type="entry name" value="HATPase_c"/>
    <property type="match status" value="1"/>
</dbReference>
<dbReference type="Gene3D" id="1.10.287.130">
    <property type="match status" value="1"/>
</dbReference>
<evidence type="ECO:0000256" key="10">
    <source>
        <dbReference type="ARBA" id="ARBA00023136"/>
    </source>
</evidence>
<keyword evidence="9" id="KW-0902">Two-component regulatory system</keyword>
<keyword evidence="6 11" id="KW-0812">Transmembrane</keyword>
<comment type="subcellular location">
    <subcellularLocation>
        <location evidence="2">Membrane</location>
    </subcellularLocation>
</comment>
<dbReference type="PROSITE" id="PS50109">
    <property type="entry name" value="HIS_KIN"/>
    <property type="match status" value="1"/>
</dbReference>
<evidence type="ECO:0000256" key="3">
    <source>
        <dbReference type="ARBA" id="ARBA00012438"/>
    </source>
</evidence>
<keyword evidence="10 11" id="KW-0472">Membrane</keyword>
<evidence type="ECO:0000259" key="12">
    <source>
        <dbReference type="PROSITE" id="PS50109"/>
    </source>
</evidence>
<protein>
    <recommendedName>
        <fullName evidence="3">histidine kinase</fullName>
        <ecNumber evidence="3">2.7.13.3</ecNumber>
    </recommendedName>
</protein>
<dbReference type="InterPro" id="IPR003661">
    <property type="entry name" value="HisK_dim/P_dom"/>
</dbReference>
<feature type="transmembrane region" description="Helical" evidence="11">
    <location>
        <begin position="163"/>
        <end position="182"/>
    </location>
</feature>
<dbReference type="EC" id="2.7.13.3" evidence="3"/>
<dbReference type="GO" id="GO:0000155">
    <property type="term" value="F:phosphorelay sensor kinase activity"/>
    <property type="evidence" value="ECO:0007669"/>
    <property type="project" value="InterPro"/>
</dbReference>
<evidence type="ECO:0000256" key="7">
    <source>
        <dbReference type="ARBA" id="ARBA00022777"/>
    </source>
</evidence>
<keyword evidence="8 11" id="KW-1133">Transmembrane helix</keyword>
<dbReference type="SMART" id="SM00387">
    <property type="entry name" value="HATPase_c"/>
    <property type="match status" value="1"/>
</dbReference>
<evidence type="ECO:0000256" key="2">
    <source>
        <dbReference type="ARBA" id="ARBA00004370"/>
    </source>
</evidence>
<dbReference type="InterPro" id="IPR036890">
    <property type="entry name" value="HATPase_C_sf"/>
</dbReference>
<accession>A0A840AKC2</accession>
<dbReference type="SUPFAM" id="SSF47384">
    <property type="entry name" value="Homodimeric domain of signal transducing histidine kinase"/>
    <property type="match status" value="1"/>
</dbReference>
<dbReference type="InterPro" id="IPR004358">
    <property type="entry name" value="Sig_transdc_His_kin-like_C"/>
</dbReference>
<dbReference type="InterPro" id="IPR005467">
    <property type="entry name" value="His_kinase_dom"/>
</dbReference>
<dbReference type="PANTHER" id="PTHR45436">
    <property type="entry name" value="SENSOR HISTIDINE KINASE YKOH"/>
    <property type="match status" value="1"/>
</dbReference>
<evidence type="ECO:0000256" key="6">
    <source>
        <dbReference type="ARBA" id="ARBA00022692"/>
    </source>
</evidence>
<dbReference type="CDD" id="cd00082">
    <property type="entry name" value="HisKA"/>
    <property type="match status" value="1"/>
</dbReference>
<evidence type="ECO:0000256" key="9">
    <source>
        <dbReference type="ARBA" id="ARBA00023012"/>
    </source>
</evidence>
<dbReference type="SMART" id="SM00388">
    <property type="entry name" value="HisKA"/>
    <property type="match status" value="1"/>
</dbReference>
<feature type="transmembrane region" description="Helical" evidence="11">
    <location>
        <begin position="12"/>
        <end position="34"/>
    </location>
</feature>
<comment type="catalytic activity">
    <reaction evidence="1">
        <text>ATP + protein L-histidine = ADP + protein N-phospho-L-histidine.</text>
        <dbReference type="EC" id="2.7.13.3"/>
    </reaction>
</comment>
<dbReference type="CDD" id="cd06225">
    <property type="entry name" value="HAMP"/>
    <property type="match status" value="1"/>
</dbReference>
<reference evidence="14 15" key="1">
    <citation type="submission" date="2020-08" db="EMBL/GenBank/DDBJ databases">
        <title>Genomic Encyclopedia of Type Strains, Phase IV (KMG-IV): sequencing the most valuable type-strain genomes for metagenomic binning, comparative biology and taxonomic classification.</title>
        <authorList>
            <person name="Goeker M."/>
        </authorList>
    </citation>
    <scope>NUCLEOTIDE SEQUENCE [LARGE SCALE GENOMIC DNA]</scope>
    <source>
        <strain evidence="14 15">DSM 25966</strain>
    </source>
</reference>
<dbReference type="PROSITE" id="PS50885">
    <property type="entry name" value="HAMP"/>
    <property type="match status" value="1"/>
</dbReference>
<dbReference type="EMBL" id="JACIDS010000002">
    <property type="protein sequence ID" value="MBB3930759.1"/>
    <property type="molecule type" value="Genomic_DNA"/>
</dbReference>
<dbReference type="InterPro" id="IPR003594">
    <property type="entry name" value="HATPase_dom"/>
</dbReference>
<dbReference type="SUPFAM" id="SSF158472">
    <property type="entry name" value="HAMP domain-like"/>
    <property type="match status" value="1"/>
</dbReference>
<keyword evidence="15" id="KW-1185">Reference proteome</keyword>
<keyword evidence="4" id="KW-0597">Phosphoprotein</keyword>
<dbReference type="Gene3D" id="3.30.565.10">
    <property type="entry name" value="Histidine kinase-like ATPase, C-terminal domain"/>
    <property type="match status" value="1"/>
</dbReference>
<evidence type="ECO:0000256" key="5">
    <source>
        <dbReference type="ARBA" id="ARBA00022679"/>
    </source>
</evidence>
<evidence type="ECO:0000256" key="8">
    <source>
        <dbReference type="ARBA" id="ARBA00022989"/>
    </source>
</evidence>
<organism evidence="14 15">
    <name type="scientific">Kaistia hirudinis</name>
    <dbReference type="NCBI Taxonomy" id="1293440"/>
    <lineage>
        <taxon>Bacteria</taxon>
        <taxon>Pseudomonadati</taxon>
        <taxon>Pseudomonadota</taxon>
        <taxon>Alphaproteobacteria</taxon>
        <taxon>Hyphomicrobiales</taxon>
        <taxon>Kaistiaceae</taxon>
        <taxon>Kaistia</taxon>
    </lineage>
</organism>
<name>A0A840AKC2_9HYPH</name>
<dbReference type="GO" id="GO:0005886">
    <property type="term" value="C:plasma membrane"/>
    <property type="evidence" value="ECO:0007669"/>
    <property type="project" value="TreeGrafter"/>
</dbReference>
<dbReference type="Pfam" id="PF00672">
    <property type="entry name" value="HAMP"/>
    <property type="match status" value="1"/>
</dbReference>
<evidence type="ECO:0000259" key="13">
    <source>
        <dbReference type="PROSITE" id="PS50885"/>
    </source>
</evidence>
<evidence type="ECO:0000256" key="4">
    <source>
        <dbReference type="ARBA" id="ARBA00022553"/>
    </source>
</evidence>
<dbReference type="AlphaFoldDB" id="A0A840AKC2"/>
<sequence length="464" mass="49863">MTALGKVVRTTAFKLTAIYFVVFTVFAVAFVGWISRETDRILTQQVKDSIEAEIGVLADEGLSRGLTGIVAAIEQRSRVPGASLYVIADSEGRVVAGNVTEVPPALLQRSGLDPITIPYKSLDDENGPKTAMVQVLPLPNGMRMLVGRDISDIERIRSVVAKALVLGLGLLIVLALGSWFFVSRRVLKRIDSIAGTSRQIMAGDLSGRLEVTGTGDEFDRLAESLNAMLSRIEDLLHGLKDVSDNIAHDLKTPLTRLRTRVEATLAGPQDLGAYRTALESTIEESDQLIRTFNALLMIARIEAGSPDGAMGPIDLARIVADVAEFYEPVAEEAEVYLALSLEEPLPIVGSRELIAQALGNLIDNAIKYVRSGDRPPAAPRVAVAARRDGDAILVTVADNGPGIAAEDRERVLKRFVRLEKSRTMPGSGLGLSLVDAVTRLHHGAISLQDANPGLVVNLRFPASS</sequence>
<evidence type="ECO:0000313" key="14">
    <source>
        <dbReference type="EMBL" id="MBB3930759.1"/>
    </source>
</evidence>
<dbReference type="InterPro" id="IPR003660">
    <property type="entry name" value="HAMP_dom"/>
</dbReference>
<dbReference type="SMART" id="SM00304">
    <property type="entry name" value="HAMP"/>
    <property type="match status" value="1"/>
</dbReference>
<dbReference type="InterPro" id="IPR036097">
    <property type="entry name" value="HisK_dim/P_sf"/>
</dbReference>
<evidence type="ECO:0000313" key="15">
    <source>
        <dbReference type="Proteomes" id="UP000553963"/>
    </source>
</evidence>
<feature type="domain" description="Histidine kinase" evidence="12">
    <location>
        <begin position="245"/>
        <end position="464"/>
    </location>
</feature>
<gene>
    <name evidence="14" type="ORF">GGR25_001798</name>
</gene>
<dbReference type="Proteomes" id="UP000553963">
    <property type="component" value="Unassembled WGS sequence"/>
</dbReference>
<evidence type="ECO:0000256" key="1">
    <source>
        <dbReference type="ARBA" id="ARBA00000085"/>
    </source>
</evidence>
<dbReference type="RefSeq" id="WP_183398383.1">
    <property type="nucleotide sequence ID" value="NZ_JACIDS010000002.1"/>
</dbReference>
<dbReference type="PANTHER" id="PTHR45436:SF8">
    <property type="entry name" value="HISTIDINE KINASE"/>
    <property type="match status" value="1"/>
</dbReference>
<dbReference type="InterPro" id="IPR050428">
    <property type="entry name" value="TCS_sensor_his_kinase"/>
</dbReference>
<keyword evidence="5" id="KW-0808">Transferase</keyword>
<keyword evidence="7 14" id="KW-0418">Kinase</keyword>
<dbReference type="Gene3D" id="6.10.340.10">
    <property type="match status" value="1"/>
</dbReference>
<dbReference type="SUPFAM" id="SSF55874">
    <property type="entry name" value="ATPase domain of HSP90 chaperone/DNA topoisomerase II/histidine kinase"/>
    <property type="match status" value="1"/>
</dbReference>
<feature type="domain" description="HAMP" evidence="13">
    <location>
        <begin position="184"/>
        <end position="237"/>
    </location>
</feature>
<comment type="caution">
    <text evidence="14">The sequence shown here is derived from an EMBL/GenBank/DDBJ whole genome shotgun (WGS) entry which is preliminary data.</text>
</comment>
<dbReference type="PRINTS" id="PR00344">
    <property type="entry name" value="BCTRLSENSOR"/>
</dbReference>
<evidence type="ECO:0000256" key="11">
    <source>
        <dbReference type="SAM" id="Phobius"/>
    </source>
</evidence>
<proteinExistence type="predicted"/>